<sequence>MRVSEEAREFLRNEARYLKTHSFVAAQRFLARVAEAKRKLSDFPLMGPPDEHALVP</sequence>
<dbReference type="Proteomes" id="UP001164020">
    <property type="component" value="Chromosome"/>
</dbReference>
<accession>A0ABY7C8T3</accession>
<dbReference type="InterPro" id="IPR007712">
    <property type="entry name" value="RelE/ParE_toxin"/>
</dbReference>
<dbReference type="Pfam" id="PF05016">
    <property type="entry name" value="ParE_toxin"/>
    <property type="match status" value="1"/>
</dbReference>
<evidence type="ECO:0000313" key="2">
    <source>
        <dbReference type="EMBL" id="WAP71215.1"/>
    </source>
</evidence>
<dbReference type="InterPro" id="IPR035093">
    <property type="entry name" value="RelE/ParE_toxin_dom_sf"/>
</dbReference>
<keyword evidence="3" id="KW-1185">Reference proteome</keyword>
<gene>
    <name evidence="2" type="ORF">OH818_15900</name>
</gene>
<keyword evidence="1" id="KW-1277">Toxin-antitoxin system</keyword>
<evidence type="ECO:0000313" key="3">
    <source>
        <dbReference type="Proteomes" id="UP001164020"/>
    </source>
</evidence>
<reference evidence="2" key="1">
    <citation type="submission" date="2022-12" db="EMBL/GenBank/DDBJ databases">
        <title>Jiella pelagia sp. nov., isolated from phosphonate enriched culture of Northwest Pacific surface seawater.</title>
        <authorList>
            <person name="Shin D.Y."/>
            <person name="Hwang C.Y."/>
        </authorList>
    </citation>
    <scope>NUCLEOTIDE SEQUENCE</scope>
    <source>
        <strain evidence="2">HL-NP1</strain>
    </source>
</reference>
<dbReference type="RefSeq" id="WP_268883759.1">
    <property type="nucleotide sequence ID" value="NZ_CP114029.1"/>
</dbReference>
<organism evidence="2 3">
    <name type="scientific">Jiella pelagia</name>
    <dbReference type="NCBI Taxonomy" id="2986949"/>
    <lineage>
        <taxon>Bacteria</taxon>
        <taxon>Pseudomonadati</taxon>
        <taxon>Pseudomonadota</taxon>
        <taxon>Alphaproteobacteria</taxon>
        <taxon>Hyphomicrobiales</taxon>
        <taxon>Aurantimonadaceae</taxon>
        <taxon>Jiella</taxon>
    </lineage>
</organism>
<dbReference type="Gene3D" id="3.30.2310.20">
    <property type="entry name" value="RelE-like"/>
    <property type="match status" value="1"/>
</dbReference>
<protein>
    <submittedName>
        <fullName evidence="2">Type II toxin-antitoxin system RelE/ParE family toxin</fullName>
    </submittedName>
</protein>
<evidence type="ECO:0000256" key="1">
    <source>
        <dbReference type="ARBA" id="ARBA00022649"/>
    </source>
</evidence>
<name>A0ABY7C8T3_9HYPH</name>
<dbReference type="EMBL" id="CP114029">
    <property type="protein sequence ID" value="WAP71215.1"/>
    <property type="molecule type" value="Genomic_DNA"/>
</dbReference>
<proteinExistence type="predicted"/>